<evidence type="ECO:0000313" key="3">
    <source>
        <dbReference type="Proteomes" id="UP000266272"/>
    </source>
</evidence>
<feature type="chain" id="PRO_5017465685" evidence="1">
    <location>
        <begin position="23"/>
        <end position="295"/>
    </location>
</feature>
<proteinExistence type="predicted"/>
<dbReference type="OrthoDB" id="10671659at2759"/>
<reference evidence="2 3" key="1">
    <citation type="journal article" date="2018" name="PLoS Pathog.">
        <title>Evolution of structural diversity of trichothecenes, a family of toxins produced by plant pathogenic and entomopathogenic fungi.</title>
        <authorList>
            <person name="Proctor R.H."/>
            <person name="McCormick S.P."/>
            <person name="Kim H.S."/>
            <person name="Cardoza R.E."/>
            <person name="Stanley A.M."/>
            <person name="Lindo L."/>
            <person name="Kelly A."/>
            <person name="Brown D.W."/>
            <person name="Lee T."/>
            <person name="Vaughan M.M."/>
            <person name="Alexander N.J."/>
            <person name="Busman M."/>
            <person name="Gutierrez S."/>
        </authorList>
    </citation>
    <scope>NUCLEOTIDE SEQUENCE [LARGE SCALE GENOMIC DNA]</scope>
    <source>
        <strain evidence="2 3">IBT 40837</strain>
    </source>
</reference>
<dbReference type="AlphaFoldDB" id="A0A395NG59"/>
<gene>
    <name evidence="2" type="ORF">TARUN_7180</name>
</gene>
<comment type="caution">
    <text evidence="2">The sequence shown here is derived from an EMBL/GenBank/DDBJ whole genome shotgun (WGS) entry which is preliminary data.</text>
</comment>
<organism evidence="2 3">
    <name type="scientific">Trichoderma arundinaceum</name>
    <dbReference type="NCBI Taxonomy" id="490622"/>
    <lineage>
        <taxon>Eukaryota</taxon>
        <taxon>Fungi</taxon>
        <taxon>Dikarya</taxon>
        <taxon>Ascomycota</taxon>
        <taxon>Pezizomycotina</taxon>
        <taxon>Sordariomycetes</taxon>
        <taxon>Hypocreomycetidae</taxon>
        <taxon>Hypocreales</taxon>
        <taxon>Hypocreaceae</taxon>
        <taxon>Trichoderma</taxon>
    </lineage>
</organism>
<accession>A0A395NG59</accession>
<dbReference type="EMBL" id="PXOA01000478">
    <property type="protein sequence ID" value="RFU75065.1"/>
    <property type="molecule type" value="Genomic_DNA"/>
</dbReference>
<protein>
    <submittedName>
        <fullName evidence="2">Uncharacterized protein</fullName>
    </submittedName>
</protein>
<sequence>MLVLVLVLVLLLHWHYERRTTGTSSAAPCPGQASPREVLRTCRAGACAHLRRHLSRVPGTQYFELCAALRQNGPALASNPYQANAKRAIRSPPLRALASSCQCVAASPCKSACATGSPKLYLLASPPQHHRQRRSTPIGATLPPDLSSFGLLQPRPSRIHRERDSLTLGLDWIPSFLHSLSHASRLCVHAKASASPSQRPNLLVHEAASARRNLDRLSVAPARSSDAFHRFQPTDFSSPASSSLSISIILAPRNLLQLVLLLRRPFPNDICRLRRRHFLPNGPLSFQPPAQAIFI</sequence>
<keyword evidence="1" id="KW-0732">Signal</keyword>
<dbReference type="Proteomes" id="UP000266272">
    <property type="component" value="Unassembled WGS sequence"/>
</dbReference>
<evidence type="ECO:0000313" key="2">
    <source>
        <dbReference type="EMBL" id="RFU75065.1"/>
    </source>
</evidence>
<evidence type="ECO:0000256" key="1">
    <source>
        <dbReference type="SAM" id="SignalP"/>
    </source>
</evidence>
<name>A0A395NG59_TRIAR</name>
<keyword evidence="3" id="KW-1185">Reference proteome</keyword>
<feature type="signal peptide" evidence="1">
    <location>
        <begin position="1"/>
        <end position="22"/>
    </location>
</feature>